<keyword evidence="10" id="KW-0472">Membrane</keyword>
<reference evidence="17 18" key="1">
    <citation type="submission" date="2019-02" db="EMBL/GenBank/DDBJ databases">
        <title>Paenibacillus sp. nov., isolated from surface-sterilized tissue of Thalictrum simplex L.</title>
        <authorList>
            <person name="Tuo L."/>
        </authorList>
    </citation>
    <scope>NUCLEOTIDE SEQUENCE [LARGE SCALE GENOMIC DNA]</scope>
    <source>
        <strain evidence="17 18">N2SHLJ1</strain>
    </source>
</reference>
<comment type="cofactor">
    <cofactor evidence="1">
        <name>heme b</name>
        <dbReference type="ChEBI" id="CHEBI:60344"/>
    </cofactor>
</comment>
<feature type="domain" description="Fe/B12 periplasmic-binding" evidence="16">
    <location>
        <begin position="44"/>
        <end position="297"/>
    </location>
</feature>
<sequence>MRTIGAVLLTASLLALLGCTASGESAPQTVGTEASTAPGKPAHRIVATTVAATEIMDALDVDLVGIPKSYKVLPKRYDGIPQIGNPMTPNMEIVKSLDPTDVLSVTTLEYDLAPVFKNAGIDAQFLNLTSVDKMNNEIMALGTKFDKKKQAEAIVAKFNDTMAKIKQQTEGKKQPSVLILLGVPGSYLVATDQSYIGDLVRLAGGKNIVQGEKVEYLASNTEYLQQANPDVILRAAHGMPEEVIKMFDQEFKKNDIWKHFEAVKNNRVYDLQEELFGTTGNLAATEALDALMKMLYP</sequence>
<dbReference type="InterPro" id="IPR050902">
    <property type="entry name" value="ABC_Transporter_SBP"/>
</dbReference>
<dbReference type="InterPro" id="IPR019957">
    <property type="entry name" value="ABC_transptr_haem-bd_IsdE"/>
</dbReference>
<evidence type="ECO:0000256" key="4">
    <source>
        <dbReference type="ARBA" id="ARBA00022448"/>
    </source>
</evidence>
<dbReference type="GO" id="GO:0016020">
    <property type="term" value="C:membrane"/>
    <property type="evidence" value="ECO:0007669"/>
    <property type="project" value="InterPro"/>
</dbReference>
<dbReference type="GO" id="GO:0015886">
    <property type="term" value="P:heme transport"/>
    <property type="evidence" value="ECO:0007669"/>
    <property type="project" value="InterPro"/>
</dbReference>
<proteinExistence type="inferred from homology"/>
<dbReference type="PROSITE" id="PS50983">
    <property type="entry name" value="FE_B12_PBP"/>
    <property type="match status" value="1"/>
</dbReference>
<evidence type="ECO:0000256" key="3">
    <source>
        <dbReference type="ARBA" id="ARBA00015862"/>
    </source>
</evidence>
<evidence type="ECO:0000256" key="12">
    <source>
        <dbReference type="ARBA" id="ARBA00023288"/>
    </source>
</evidence>
<dbReference type="GO" id="GO:0020037">
    <property type="term" value="F:heme binding"/>
    <property type="evidence" value="ECO:0007669"/>
    <property type="project" value="InterPro"/>
</dbReference>
<feature type="chain" id="PRO_5038407529" description="High-affinity heme uptake system protein IsdE" evidence="15">
    <location>
        <begin position="22"/>
        <end position="297"/>
    </location>
</feature>
<evidence type="ECO:0000259" key="16">
    <source>
        <dbReference type="PROSITE" id="PS50983"/>
    </source>
</evidence>
<dbReference type="Gene3D" id="3.40.50.1980">
    <property type="entry name" value="Nitrogenase molybdenum iron protein domain"/>
    <property type="match status" value="2"/>
</dbReference>
<dbReference type="GO" id="GO:0046872">
    <property type="term" value="F:metal ion binding"/>
    <property type="evidence" value="ECO:0007669"/>
    <property type="project" value="UniProtKB-KW"/>
</dbReference>
<evidence type="ECO:0000256" key="7">
    <source>
        <dbReference type="ARBA" id="ARBA00022723"/>
    </source>
</evidence>
<gene>
    <name evidence="17" type="primary">isdE</name>
    <name evidence="17" type="ORF">EYB31_25745</name>
</gene>
<evidence type="ECO:0000256" key="1">
    <source>
        <dbReference type="ARBA" id="ARBA00001970"/>
    </source>
</evidence>
<keyword evidence="18" id="KW-1185">Reference proteome</keyword>
<dbReference type="SUPFAM" id="SSF53807">
    <property type="entry name" value="Helical backbone' metal receptor"/>
    <property type="match status" value="1"/>
</dbReference>
<evidence type="ECO:0000256" key="13">
    <source>
        <dbReference type="ARBA" id="ARBA00031148"/>
    </source>
</evidence>
<evidence type="ECO:0000256" key="11">
    <source>
        <dbReference type="ARBA" id="ARBA00023139"/>
    </source>
</evidence>
<evidence type="ECO:0000256" key="5">
    <source>
        <dbReference type="ARBA" id="ARBA00022475"/>
    </source>
</evidence>
<accession>A0A4Q9DJG4</accession>
<evidence type="ECO:0000256" key="2">
    <source>
        <dbReference type="ARBA" id="ARBA00008814"/>
    </source>
</evidence>
<dbReference type="AlphaFoldDB" id="A0A4Q9DJG4"/>
<evidence type="ECO:0000313" key="18">
    <source>
        <dbReference type="Proteomes" id="UP000293142"/>
    </source>
</evidence>
<dbReference type="RefSeq" id="WP_131016433.1">
    <property type="nucleotide sequence ID" value="NZ_SIRE01000020.1"/>
</dbReference>
<keyword evidence="5" id="KW-1003">Cell membrane</keyword>
<dbReference type="GO" id="GO:0071281">
    <property type="term" value="P:cellular response to iron ion"/>
    <property type="evidence" value="ECO:0007669"/>
    <property type="project" value="TreeGrafter"/>
</dbReference>
<keyword evidence="12" id="KW-0449">Lipoprotein</keyword>
<evidence type="ECO:0000256" key="6">
    <source>
        <dbReference type="ARBA" id="ARBA00022617"/>
    </source>
</evidence>
<evidence type="ECO:0000256" key="15">
    <source>
        <dbReference type="SAM" id="SignalP"/>
    </source>
</evidence>
<dbReference type="NCBIfam" id="TIGR03659">
    <property type="entry name" value="IsdE"/>
    <property type="match status" value="1"/>
</dbReference>
<comment type="similarity">
    <text evidence="2">Belongs to the bacterial solute-binding protein 8 family.</text>
</comment>
<evidence type="ECO:0000256" key="14">
    <source>
        <dbReference type="ARBA" id="ARBA00031463"/>
    </source>
</evidence>
<keyword evidence="4" id="KW-0813">Transport</keyword>
<protein>
    <recommendedName>
        <fullName evidence="3">High-affinity heme uptake system protein IsdE</fullName>
    </recommendedName>
    <alternativeName>
        <fullName evidence="14">Iron-regulated surface determinant protein E</fullName>
    </alternativeName>
    <alternativeName>
        <fullName evidence="13">Staphylococcal iron-regulated protein F</fullName>
    </alternativeName>
</protein>
<dbReference type="PROSITE" id="PS51257">
    <property type="entry name" value="PROKAR_LIPOPROTEIN"/>
    <property type="match status" value="1"/>
</dbReference>
<dbReference type="PANTHER" id="PTHR30535">
    <property type="entry name" value="VITAMIN B12-BINDING PROTEIN"/>
    <property type="match status" value="1"/>
</dbReference>
<keyword evidence="7" id="KW-0479">Metal-binding</keyword>
<dbReference type="OrthoDB" id="66025at2"/>
<feature type="signal peptide" evidence="15">
    <location>
        <begin position="1"/>
        <end position="21"/>
    </location>
</feature>
<keyword evidence="6" id="KW-0349">Heme</keyword>
<dbReference type="Pfam" id="PF01497">
    <property type="entry name" value="Peripla_BP_2"/>
    <property type="match status" value="1"/>
</dbReference>
<evidence type="ECO:0000256" key="10">
    <source>
        <dbReference type="ARBA" id="ARBA00023136"/>
    </source>
</evidence>
<evidence type="ECO:0000313" key="17">
    <source>
        <dbReference type="EMBL" id="TBL74026.1"/>
    </source>
</evidence>
<comment type="caution">
    <text evidence="17">The sequence shown here is derived from an EMBL/GenBank/DDBJ whole genome shotgun (WGS) entry which is preliminary data.</text>
</comment>
<dbReference type="Proteomes" id="UP000293142">
    <property type="component" value="Unassembled WGS sequence"/>
</dbReference>
<organism evidence="17 18">
    <name type="scientific">Paenibacillus thalictri</name>
    <dbReference type="NCBI Taxonomy" id="2527873"/>
    <lineage>
        <taxon>Bacteria</taxon>
        <taxon>Bacillati</taxon>
        <taxon>Bacillota</taxon>
        <taxon>Bacilli</taxon>
        <taxon>Bacillales</taxon>
        <taxon>Paenibacillaceae</taxon>
        <taxon>Paenibacillus</taxon>
    </lineage>
</organism>
<keyword evidence="9" id="KW-0408">Iron</keyword>
<dbReference type="EMBL" id="SIRE01000020">
    <property type="protein sequence ID" value="TBL74026.1"/>
    <property type="molecule type" value="Genomic_DNA"/>
</dbReference>
<dbReference type="PANTHER" id="PTHR30535:SF36">
    <property type="entry name" value="HIGH-AFFINITY HEME UPTAKE SYSTEM PROTEIN ISDE"/>
    <property type="match status" value="1"/>
</dbReference>
<dbReference type="FunFam" id="3.40.50.1980:FF:000022">
    <property type="entry name" value="Heme ABC transporter substrate-binding protein IsdE"/>
    <property type="match status" value="1"/>
</dbReference>
<evidence type="ECO:0000256" key="8">
    <source>
        <dbReference type="ARBA" id="ARBA00022729"/>
    </source>
</evidence>
<keyword evidence="11" id="KW-0564">Palmitate</keyword>
<name>A0A4Q9DJG4_9BACL</name>
<dbReference type="InterPro" id="IPR002491">
    <property type="entry name" value="ABC_transptr_periplasmic_BD"/>
</dbReference>
<keyword evidence="8 15" id="KW-0732">Signal</keyword>
<evidence type="ECO:0000256" key="9">
    <source>
        <dbReference type="ARBA" id="ARBA00023004"/>
    </source>
</evidence>